<name>A0A1V9ZXS9_9STRA</name>
<comment type="similarity">
    <text evidence="1">Belongs to the DIM1 family.</text>
</comment>
<dbReference type="EMBL" id="JNBS01001074">
    <property type="protein sequence ID" value="OQS02814.1"/>
    <property type="molecule type" value="Genomic_DNA"/>
</dbReference>
<dbReference type="STRING" id="74557.A0A1V9ZXS9"/>
<evidence type="ECO:0008006" key="4">
    <source>
        <dbReference type="Google" id="ProtNLM"/>
    </source>
</evidence>
<dbReference type="Proteomes" id="UP000243217">
    <property type="component" value="Unassembled WGS sequence"/>
</dbReference>
<dbReference type="AlphaFoldDB" id="A0A1V9ZXS9"/>
<reference evidence="2 3" key="1">
    <citation type="journal article" date="2014" name="Genome Biol. Evol.">
        <title>The secreted proteins of Achlya hypogyna and Thraustotheca clavata identify the ancestral oomycete secretome and reveal gene acquisitions by horizontal gene transfer.</title>
        <authorList>
            <person name="Misner I."/>
            <person name="Blouin N."/>
            <person name="Leonard G."/>
            <person name="Richards T.A."/>
            <person name="Lane C.E."/>
        </authorList>
    </citation>
    <scope>NUCLEOTIDE SEQUENCE [LARGE SCALE GENOMIC DNA]</scope>
    <source>
        <strain evidence="2 3">ATCC 34112</strain>
    </source>
</reference>
<dbReference type="Pfam" id="PF02966">
    <property type="entry name" value="DIM1"/>
    <property type="match status" value="1"/>
</dbReference>
<dbReference type="InterPro" id="IPR036249">
    <property type="entry name" value="Thioredoxin-like_sf"/>
</dbReference>
<keyword evidence="3" id="KW-1185">Reference proteome</keyword>
<organism evidence="2 3">
    <name type="scientific">Thraustotheca clavata</name>
    <dbReference type="NCBI Taxonomy" id="74557"/>
    <lineage>
        <taxon>Eukaryota</taxon>
        <taxon>Sar</taxon>
        <taxon>Stramenopiles</taxon>
        <taxon>Oomycota</taxon>
        <taxon>Saprolegniomycetes</taxon>
        <taxon>Saprolegniales</taxon>
        <taxon>Achlyaceae</taxon>
        <taxon>Thraustotheca</taxon>
    </lineage>
</organism>
<accession>A0A1V9ZXS9</accession>
<dbReference type="GO" id="GO:0046540">
    <property type="term" value="C:U4/U6 x U5 tri-snRNP complex"/>
    <property type="evidence" value="ECO:0007669"/>
    <property type="project" value="InterPro"/>
</dbReference>
<dbReference type="OrthoDB" id="147752at2759"/>
<dbReference type="PANTHER" id="PTHR12052:SF4">
    <property type="entry name" value="THIOREDOXIN-LIKE PROTEIN 4B"/>
    <property type="match status" value="1"/>
</dbReference>
<protein>
    <recommendedName>
        <fullName evidence="4">Thioredoxin-like protein 4B</fullName>
    </recommendedName>
</protein>
<dbReference type="PANTHER" id="PTHR12052">
    <property type="entry name" value="THIOREDOXIN-LIKE PROTEN 4A, 4B"/>
    <property type="match status" value="1"/>
</dbReference>
<evidence type="ECO:0000256" key="1">
    <source>
        <dbReference type="ARBA" id="ARBA00008241"/>
    </source>
</evidence>
<gene>
    <name evidence="2" type="ORF">THRCLA_21319</name>
</gene>
<dbReference type="SUPFAM" id="SSF52833">
    <property type="entry name" value="Thioredoxin-like"/>
    <property type="match status" value="1"/>
</dbReference>
<evidence type="ECO:0000313" key="3">
    <source>
        <dbReference type="Proteomes" id="UP000243217"/>
    </source>
</evidence>
<dbReference type="GO" id="GO:0005682">
    <property type="term" value="C:U5 snRNP"/>
    <property type="evidence" value="ECO:0007669"/>
    <property type="project" value="TreeGrafter"/>
</dbReference>
<comment type="caution">
    <text evidence="2">The sequence shown here is derived from an EMBL/GenBank/DDBJ whole genome shotgun (WGS) entry which is preliminary data.</text>
</comment>
<dbReference type="GO" id="GO:0005681">
    <property type="term" value="C:spliceosomal complex"/>
    <property type="evidence" value="ECO:0007669"/>
    <property type="project" value="TreeGrafter"/>
</dbReference>
<dbReference type="Gene3D" id="3.40.30.10">
    <property type="entry name" value="Glutaredoxin"/>
    <property type="match status" value="1"/>
</dbReference>
<evidence type="ECO:0000313" key="2">
    <source>
        <dbReference type="EMBL" id="OQS02814.1"/>
    </source>
</evidence>
<proteinExistence type="inferred from homology"/>
<dbReference type="SMART" id="SM01410">
    <property type="entry name" value="DIM1"/>
    <property type="match status" value="1"/>
</dbReference>
<sequence>MSYLLRGLETKLDIDAAITQTKDKVLVLRFGRTQDAVCMQMDDILAKCEIELGRMASIYTIDTDIDEVEIYCQYFDISLIPSTVFYFNGQHMKVDFRTPDHTKFVGAFYEKQDCIDLIEVSFDCMRSCIMGF</sequence>
<dbReference type="GO" id="GO:0000398">
    <property type="term" value="P:mRNA splicing, via spliceosome"/>
    <property type="evidence" value="ECO:0007669"/>
    <property type="project" value="InterPro"/>
</dbReference>
<dbReference type="InterPro" id="IPR004123">
    <property type="entry name" value="Dim1"/>
</dbReference>